<evidence type="ECO:0000313" key="2">
    <source>
        <dbReference type="Proteomes" id="UP001057291"/>
    </source>
</evidence>
<evidence type="ECO:0000313" key="1">
    <source>
        <dbReference type="EMBL" id="GIM46661.1"/>
    </source>
</evidence>
<reference evidence="1" key="1">
    <citation type="journal article" date="2023" name="Int. J. Syst. Evol. Microbiol.">
        <title>Collibacillus ludicampi gen. nov., sp. nov., a new soil bacterium of the family Alicyclobacillaceae.</title>
        <authorList>
            <person name="Jojima T."/>
            <person name="Ioku Y."/>
            <person name="Fukuta Y."/>
            <person name="Shirasaka N."/>
            <person name="Matsumura Y."/>
            <person name="Mori M."/>
        </authorList>
    </citation>
    <scope>NUCLEOTIDE SEQUENCE</scope>
    <source>
        <strain evidence="1">TP075</strain>
    </source>
</reference>
<accession>A0AAV4LFZ6</accession>
<sequence length="97" mass="11147">MENDQDLKHTLSYIHSELNRIETMAGTLSSIERDHFNKLTKFDHRELVDLAVEEQNAARQLETMKHMCLAMAQKIEGIKNAMDLGKTEESAHRAEAH</sequence>
<organism evidence="1 2">
    <name type="scientific">Collibacillus ludicampi</name>
    <dbReference type="NCBI Taxonomy" id="2771369"/>
    <lineage>
        <taxon>Bacteria</taxon>
        <taxon>Bacillati</taxon>
        <taxon>Bacillota</taxon>
        <taxon>Bacilli</taxon>
        <taxon>Bacillales</taxon>
        <taxon>Alicyclobacillaceae</taxon>
        <taxon>Collibacillus</taxon>
    </lineage>
</organism>
<dbReference type="AlphaFoldDB" id="A0AAV4LFZ6"/>
<gene>
    <name evidence="1" type="ORF">DNHGIG_22100</name>
</gene>
<name>A0AAV4LFZ6_9BACL</name>
<comment type="caution">
    <text evidence="1">The sequence shown here is derived from an EMBL/GenBank/DDBJ whole genome shotgun (WGS) entry which is preliminary data.</text>
</comment>
<dbReference type="EMBL" id="BOQE01000001">
    <property type="protein sequence ID" value="GIM46661.1"/>
    <property type="molecule type" value="Genomic_DNA"/>
</dbReference>
<protein>
    <submittedName>
        <fullName evidence="1">Uncharacterized protein</fullName>
    </submittedName>
</protein>
<dbReference type="RefSeq" id="WP_282199729.1">
    <property type="nucleotide sequence ID" value="NZ_BOQE01000001.1"/>
</dbReference>
<dbReference type="Proteomes" id="UP001057291">
    <property type="component" value="Unassembled WGS sequence"/>
</dbReference>
<keyword evidence="2" id="KW-1185">Reference proteome</keyword>
<proteinExistence type="predicted"/>